<dbReference type="EMBL" id="CAMPGE010001686">
    <property type="protein sequence ID" value="CAI2360488.1"/>
    <property type="molecule type" value="Genomic_DNA"/>
</dbReference>
<reference evidence="2" key="1">
    <citation type="submission" date="2023-07" db="EMBL/GenBank/DDBJ databases">
        <authorList>
            <consortium name="AG Swart"/>
            <person name="Singh M."/>
            <person name="Singh A."/>
            <person name="Seah K."/>
            <person name="Emmerich C."/>
        </authorList>
    </citation>
    <scope>NUCLEOTIDE SEQUENCE</scope>
    <source>
        <strain evidence="2">DP1</strain>
    </source>
</reference>
<keyword evidence="3" id="KW-1185">Reference proteome</keyword>
<proteinExistence type="predicted"/>
<feature type="region of interest" description="Disordered" evidence="1">
    <location>
        <begin position="122"/>
        <end position="144"/>
    </location>
</feature>
<feature type="compositionally biased region" description="Polar residues" evidence="1">
    <location>
        <begin position="270"/>
        <end position="296"/>
    </location>
</feature>
<organism evidence="2 3">
    <name type="scientific">Euplotes crassus</name>
    <dbReference type="NCBI Taxonomy" id="5936"/>
    <lineage>
        <taxon>Eukaryota</taxon>
        <taxon>Sar</taxon>
        <taxon>Alveolata</taxon>
        <taxon>Ciliophora</taxon>
        <taxon>Intramacronucleata</taxon>
        <taxon>Spirotrichea</taxon>
        <taxon>Hypotrichia</taxon>
        <taxon>Euplotida</taxon>
        <taxon>Euplotidae</taxon>
        <taxon>Moneuplotes</taxon>
    </lineage>
</organism>
<feature type="compositionally biased region" description="Polar residues" evidence="1">
    <location>
        <begin position="135"/>
        <end position="144"/>
    </location>
</feature>
<feature type="region of interest" description="Disordered" evidence="1">
    <location>
        <begin position="265"/>
        <end position="303"/>
    </location>
</feature>
<evidence type="ECO:0000256" key="1">
    <source>
        <dbReference type="SAM" id="MobiDB-lite"/>
    </source>
</evidence>
<dbReference type="Proteomes" id="UP001295684">
    <property type="component" value="Unassembled WGS sequence"/>
</dbReference>
<gene>
    <name evidence="2" type="ORF">ECRASSUSDP1_LOCUS1792</name>
</gene>
<accession>A0AAD1U7Q1</accession>
<comment type="caution">
    <text evidence="2">The sequence shown here is derived from an EMBL/GenBank/DDBJ whole genome shotgun (WGS) entry which is preliminary data.</text>
</comment>
<name>A0AAD1U7Q1_EUPCR</name>
<feature type="compositionally biased region" description="Low complexity" evidence="1">
    <location>
        <begin position="60"/>
        <end position="82"/>
    </location>
</feature>
<evidence type="ECO:0000313" key="3">
    <source>
        <dbReference type="Proteomes" id="UP001295684"/>
    </source>
</evidence>
<evidence type="ECO:0000313" key="2">
    <source>
        <dbReference type="EMBL" id="CAI2360488.1"/>
    </source>
</evidence>
<feature type="region of interest" description="Disordered" evidence="1">
    <location>
        <begin position="56"/>
        <end position="102"/>
    </location>
</feature>
<protein>
    <submittedName>
        <fullName evidence="2">Uncharacterized protein</fullName>
    </submittedName>
</protein>
<dbReference type="AlphaFoldDB" id="A0AAD1U7Q1"/>
<sequence length="371" mass="42215">MNQAESKDFFNSYKFDDLSKIKSLRIPSQGRNSLHKSSKMVFGEFITPGIRVVKRERNDSSSSFRSSVSKSKSSPRLESPKSQSPSDKNKKNQLASTLSSDFEREDEVDLNLLPTSLNLTSKKGCKSSLPKSPKTYKNSAETSLQKCKSKKKPIKKICRNKLFKKEGAANAKNVIEKFLLQKKRISSSSKLILLNSKKKVLKKTAGGFMIRQNRTALSTKKIPQKRTKQAEKYYKRSKSKIETKPARIYEENTFEELVNKRKSHMGSSHFMRSTTTIESERNNLSNSPRESLTNPKSGDFKRRSTLPLKAFDNLIEQHPISSRKDFEEAVTCVFEKDIANKSLGRKSRVNEDILLDNHAFKRSNTSHECGS</sequence>